<evidence type="ECO:0000256" key="4">
    <source>
        <dbReference type="ARBA" id="ARBA00022723"/>
    </source>
</evidence>
<dbReference type="GO" id="GO:0042781">
    <property type="term" value="F:3'-tRNA processing endoribonuclease activity"/>
    <property type="evidence" value="ECO:0007669"/>
    <property type="project" value="UniProtKB-EC"/>
</dbReference>
<feature type="domain" description="Metallo-beta-lactamase" evidence="9">
    <location>
        <begin position="202"/>
        <end position="270"/>
    </location>
</feature>
<feature type="binding site" evidence="8">
    <location>
        <position position="65"/>
    </location>
    <ligand>
        <name>Zn(2+)</name>
        <dbReference type="ChEBI" id="CHEBI:29105"/>
        <label>1</label>
        <note>catalytic</note>
    </ligand>
</feature>
<dbReference type="Pfam" id="PF23023">
    <property type="entry name" value="Anti-Pycsar_Apyc1"/>
    <property type="match status" value="1"/>
</dbReference>
<comment type="function">
    <text evidence="8">Zinc phosphodiesterase, which displays some tRNA 3'-processing endonuclease activity. Probably involved in tRNA maturation, by removing a 3'-trailer from precursor tRNA.</text>
</comment>
<evidence type="ECO:0000313" key="10">
    <source>
        <dbReference type="EMBL" id="MDR6225766.1"/>
    </source>
</evidence>
<dbReference type="EC" id="3.1.26.11" evidence="8"/>
<feature type="binding site" evidence="8">
    <location>
        <position position="211"/>
    </location>
    <ligand>
        <name>Zn(2+)</name>
        <dbReference type="ChEBI" id="CHEBI:29105"/>
        <label>2</label>
        <note>catalytic</note>
    </ligand>
</feature>
<dbReference type="SUPFAM" id="SSF56281">
    <property type="entry name" value="Metallo-hydrolase/oxidoreductase"/>
    <property type="match status" value="1"/>
</dbReference>
<dbReference type="Proteomes" id="UP001185012">
    <property type="component" value="Unassembled WGS sequence"/>
</dbReference>
<keyword evidence="5 8" id="KW-0255">Endonuclease</keyword>
<protein>
    <recommendedName>
        <fullName evidence="8">Ribonuclease Z</fullName>
        <shortName evidence="8">RNase Z</shortName>
        <ecNumber evidence="8">3.1.26.11</ecNumber>
    </recommendedName>
    <alternativeName>
        <fullName evidence="8">tRNA 3 endonuclease</fullName>
    </alternativeName>
    <alternativeName>
        <fullName evidence="8">tRNase Z</fullName>
    </alternativeName>
</protein>
<evidence type="ECO:0000256" key="7">
    <source>
        <dbReference type="ARBA" id="ARBA00022833"/>
    </source>
</evidence>
<dbReference type="InterPro" id="IPR013471">
    <property type="entry name" value="RNase_Z/BN"/>
</dbReference>
<dbReference type="Pfam" id="PF12706">
    <property type="entry name" value="Lactamase_B_2"/>
    <property type="match status" value="1"/>
</dbReference>
<dbReference type="NCBIfam" id="TIGR02651">
    <property type="entry name" value="RNase_Z"/>
    <property type="match status" value="1"/>
</dbReference>
<keyword evidence="6 8" id="KW-0378">Hydrolase</keyword>
<evidence type="ECO:0000256" key="5">
    <source>
        <dbReference type="ARBA" id="ARBA00022759"/>
    </source>
</evidence>
<name>A0ABU1ILV3_9BACL</name>
<evidence type="ECO:0000256" key="2">
    <source>
        <dbReference type="ARBA" id="ARBA00022694"/>
    </source>
</evidence>
<keyword evidence="11" id="KW-1185">Reference proteome</keyword>
<evidence type="ECO:0000256" key="1">
    <source>
        <dbReference type="ARBA" id="ARBA00011738"/>
    </source>
</evidence>
<evidence type="ECO:0000256" key="3">
    <source>
        <dbReference type="ARBA" id="ARBA00022722"/>
    </source>
</evidence>
<gene>
    <name evidence="8" type="primary">rnz</name>
    <name evidence="10" type="ORF">JOE21_001764</name>
</gene>
<dbReference type="NCBIfam" id="NF000801">
    <property type="entry name" value="PRK00055.1-3"/>
    <property type="match status" value="1"/>
</dbReference>
<comment type="subunit">
    <text evidence="1 8">Homodimer.</text>
</comment>
<feature type="binding site" evidence="8">
    <location>
        <position position="140"/>
    </location>
    <ligand>
        <name>Zn(2+)</name>
        <dbReference type="ChEBI" id="CHEBI:29105"/>
        <label>1</label>
        <note>catalytic</note>
    </ligand>
</feature>
<dbReference type="PANTHER" id="PTHR46018:SF2">
    <property type="entry name" value="ZINC PHOSPHODIESTERASE ELAC PROTEIN 1"/>
    <property type="match status" value="1"/>
</dbReference>
<organism evidence="10 11">
    <name type="scientific">Desmospora profundinema</name>
    <dbReference type="NCBI Taxonomy" id="1571184"/>
    <lineage>
        <taxon>Bacteria</taxon>
        <taxon>Bacillati</taxon>
        <taxon>Bacillota</taxon>
        <taxon>Bacilli</taxon>
        <taxon>Bacillales</taxon>
        <taxon>Thermoactinomycetaceae</taxon>
        <taxon>Desmospora</taxon>
    </lineage>
</organism>
<evidence type="ECO:0000259" key="9">
    <source>
        <dbReference type="Pfam" id="PF12706"/>
    </source>
</evidence>
<sequence>MEITFLGTGGGIPSKDRNVASLALRWTERRGRTWLFDCGEGTQHQILRSPVRLPRVDRVFITHLHGDHIFGLPGLLGSRSFQGAESSLFIHAPEGLRPFVEASLKASATHLRYSLEWRELTEGKWTTEEGVRVEVAKLSHSVPSYGFRIEEPDQPGCLDVSKLQAEGISPGPVYRDLKRGETVRLPDGRILYGEQYRRPDRPGRVIAILGDTRPTEEAVRLARGADLLIHEATFRKGREDLAAKHGHTTSVQAAQIAVRAGVGGLLLTHISPRYSNAEAAELEEEARKQFPNTDVVVDGQTVTVVPAGG</sequence>
<reference evidence="10 11" key="1">
    <citation type="submission" date="2023-07" db="EMBL/GenBank/DDBJ databases">
        <title>Genomic Encyclopedia of Type Strains, Phase IV (KMG-IV): sequencing the most valuable type-strain genomes for metagenomic binning, comparative biology and taxonomic classification.</title>
        <authorList>
            <person name="Goeker M."/>
        </authorList>
    </citation>
    <scope>NUCLEOTIDE SEQUENCE [LARGE SCALE GENOMIC DNA]</scope>
    <source>
        <strain evidence="10 11">DSM 45903</strain>
    </source>
</reference>
<evidence type="ECO:0000256" key="8">
    <source>
        <dbReference type="HAMAP-Rule" id="MF_01818"/>
    </source>
</evidence>
<feature type="binding site" evidence="8">
    <location>
        <position position="269"/>
    </location>
    <ligand>
        <name>Zn(2+)</name>
        <dbReference type="ChEBI" id="CHEBI:29105"/>
        <label>2</label>
        <note>catalytic</note>
    </ligand>
</feature>
<dbReference type="RefSeq" id="WP_309864806.1">
    <property type="nucleotide sequence ID" value="NZ_JAVDQG010000003.1"/>
</dbReference>
<dbReference type="Gene3D" id="3.60.15.10">
    <property type="entry name" value="Ribonuclease Z/Hydroxyacylglutathione hydrolase-like"/>
    <property type="match status" value="1"/>
</dbReference>
<comment type="caution">
    <text evidence="10">The sequence shown here is derived from an EMBL/GenBank/DDBJ whole genome shotgun (WGS) entry which is preliminary data.</text>
</comment>
<keyword evidence="4 8" id="KW-0479">Metal-binding</keyword>
<comment type="catalytic activity">
    <reaction evidence="8">
        <text>Endonucleolytic cleavage of RNA, removing extra 3' nucleotides from tRNA precursor, generating 3' termini of tRNAs. A 3'-hydroxy group is left at the tRNA terminus and a 5'-phosphoryl group is left at the trailer molecule.</text>
        <dbReference type="EC" id="3.1.26.11"/>
    </reaction>
</comment>
<feature type="binding site" evidence="8">
    <location>
        <position position="211"/>
    </location>
    <ligand>
        <name>Zn(2+)</name>
        <dbReference type="ChEBI" id="CHEBI:29105"/>
        <label>1</label>
        <note>catalytic</note>
    </ligand>
</feature>
<dbReference type="PANTHER" id="PTHR46018">
    <property type="entry name" value="ZINC PHOSPHODIESTERASE ELAC PROTEIN 1"/>
    <property type="match status" value="1"/>
</dbReference>
<keyword evidence="7 8" id="KW-0862">Zinc</keyword>
<keyword evidence="2 8" id="KW-0819">tRNA processing</keyword>
<dbReference type="InterPro" id="IPR001279">
    <property type="entry name" value="Metallo-B-lactamas"/>
</dbReference>
<evidence type="ECO:0000256" key="6">
    <source>
        <dbReference type="ARBA" id="ARBA00022801"/>
    </source>
</evidence>
<dbReference type="InterPro" id="IPR036866">
    <property type="entry name" value="RibonucZ/Hydroxyglut_hydro"/>
</dbReference>
<feature type="binding site" evidence="8">
    <location>
        <position position="68"/>
    </location>
    <ligand>
        <name>Zn(2+)</name>
        <dbReference type="ChEBI" id="CHEBI:29105"/>
        <label>2</label>
        <note>catalytic</note>
    </ligand>
</feature>
<dbReference type="EMBL" id="JAVDQG010000003">
    <property type="protein sequence ID" value="MDR6225766.1"/>
    <property type="molecule type" value="Genomic_DNA"/>
</dbReference>
<keyword evidence="3 8" id="KW-0540">Nuclease</keyword>
<evidence type="ECO:0000313" key="11">
    <source>
        <dbReference type="Proteomes" id="UP001185012"/>
    </source>
</evidence>
<comment type="cofactor">
    <cofactor evidence="8">
        <name>Zn(2+)</name>
        <dbReference type="ChEBI" id="CHEBI:29105"/>
    </cofactor>
    <text evidence="8">Binds 2 Zn(2+) ions.</text>
</comment>
<dbReference type="CDD" id="cd07717">
    <property type="entry name" value="RNaseZ_ZiPD-like_MBL-fold"/>
    <property type="match status" value="1"/>
</dbReference>
<dbReference type="HAMAP" id="MF_01818">
    <property type="entry name" value="RNase_Z_BN"/>
    <property type="match status" value="1"/>
</dbReference>
<comment type="similarity">
    <text evidence="8">Belongs to the RNase Z family.</text>
</comment>
<accession>A0ABU1ILV3</accession>
<feature type="binding site" evidence="8">
    <location>
        <position position="67"/>
    </location>
    <ligand>
        <name>Zn(2+)</name>
        <dbReference type="ChEBI" id="CHEBI:29105"/>
        <label>2</label>
        <note>catalytic</note>
    </ligand>
</feature>
<feature type="active site" description="Proton acceptor" evidence="8">
    <location>
        <position position="67"/>
    </location>
</feature>
<proteinExistence type="inferred from homology"/>
<feature type="binding site" evidence="8">
    <location>
        <position position="63"/>
    </location>
    <ligand>
        <name>Zn(2+)</name>
        <dbReference type="ChEBI" id="CHEBI:29105"/>
        <label>1</label>
        <note>catalytic</note>
    </ligand>
</feature>